<proteinExistence type="predicted"/>
<evidence type="ECO:0000256" key="2">
    <source>
        <dbReference type="ARBA" id="ARBA00022679"/>
    </source>
</evidence>
<dbReference type="RefSeq" id="WP_380603487.1">
    <property type="nucleotide sequence ID" value="NZ_JBHSDU010000015.1"/>
</dbReference>
<dbReference type="InterPro" id="IPR001296">
    <property type="entry name" value="Glyco_trans_1"/>
</dbReference>
<keyword evidence="2 5" id="KW-0808">Transferase</keyword>
<evidence type="ECO:0000259" key="3">
    <source>
        <dbReference type="Pfam" id="PF00534"/>
    </source>
</evidence>
<reference evidence="6" key="1">
    <citation type="journal article" date="2019" name="Int. J. Syst. Evol. Microbiol.">
        <title>The Global Catalogue of Microorganisms (GCM) 10K type strain sequencing project: providing services to taxonomists for standard genome sequencing and annotation.</title>
        <authorList>
            <consortium name="The Broad Institute Genomics Platform"/>
            <consortium name="The Broad Institute Genome Sequencing Center for Infectious Disease"/>
            <person name="Wu L."/>
            <person name="Ma J."/>
        </authorList>
    </citation>
    <scope>NUCLEOTIDE SEQUENCE [LARGE SCALE GENOMIC DNA]</scope>
    <source>
        <strain evidence="6">CGMCC 1.10759</strain>
    </source>
</reference>
<dbReference type="InterPro" id="IPR028098">
    <property type="entry name" value="Glyco_trans_4-like_N"/>
</dbReference>
<evidence type="ECO:0000259" key="4">
    <source>
        <dbReference type="Pfam" id="PF13439"/>
    </source>
</evidence>
<dbReference type="PANTHER" id="PTHR12526:SF510">
    <property type="entry name" value="D-INOSITOL 3-PHOSPHATE GLYCOSYLTRANSFERASE"/>
    <property type="match status" value="1"/>
</dbReference>
<evidence type="ECO:0000313" key="6">
    <source>
        <dbReference type="Proteomes" id="UP001595904"/>
    </source>
</evidence>
<dbReference type="EC" id="2.4.-.-" evidence="5"/>
<name>A0ABV8T4G2_9GAMM</name>
<feature type="domain" description="Glycosyl transferase family 1" evidence="3">
    <location>
        <begin position="199"/>
        <end position="368"/>
    </location>
</feature>
<dbReference type="PANTHER" id="PTHR12526">
    <property type="entry name" value="GLYCOSYLTRANSFERASE"/>
    <property type="match status" value="1"/>
</dbReference>
<comment type="caution">
    <text evidence="5">The sequence shown here is derived from an EMBL/GenBank/DDBJ whole genome shotgun (WGS) entry which is preliminary data.</text>
</comment>
<evidence type="ECO:0000313" key="5">
    <source>
        <dbReference type="EMBL" id="MFC4313299.1"/>
    </source>
</evidence>
<dbReference type="CDD" id="cd03801">
    <property type="entry name" value="GT4_PimA-like"/>
    <property type="match status" value="1"/>
</dbReference>
<keyword evidence="6" id="KW-1185">Reference proteome</keyword>
<dbReference type="Proteomes" id="UP001595904">
    <property type="component" value="Unassembled WGS sequence"/>
</dbReference>
<organism evidence="5 6">
    <name type="scientific">Steroidobacter flavus</name>
    <dbReference type="NCBI Taxonomy" id="1842136"/>
    <lineage>
        <taxon>Bacteria</taxon>
        <taxon>Pseudomonadati</taxon>
        <taxon>Pseudomonadota</taxon>
        <taxon>Gammaproteobacteria</taxon>
        <taxon>Steroidobacterales</taxon>
        <taxon>Steroidobacteraceae</taxon>
        <taxon>Steroidobacter</taxon>
    </lineage>
</organism>
<sequence length="411" mass="45836">MPKRILFVESNRDGTVGGSYFLLLDLIRGLDRSRYEPIVGFHRENYLMDQFRAAGAEVVLFDNLKPVDFGALNGVLNPIKRLGNLYRGLYAQARVHAKYLREQRIDLVNLNNSMTRNHAWMLAARQVGIPCITHEMGINQTYSFLSKYFGKRLDRIISLSHAICKAMLENGGIDYPNIQVIHCGIDLTRYQIKETPAQLRQKHNVPEGVPVIGVVGNVREWKGQETLVRATAILKKKYPDIRCVLVGDRGKGPSEYGDRLDRIEKELNLTGNIVHAGFQRNAIDYMEWMDVVTHTSIQPEPFGIVTLEAMSRSKPLVSTTIGGPAEVVVNGESGLLVDPGKPADLAAAVDRFLSDPEFARLTGKRGYERMASNFSMKQSIDKTMAVYAEVLRLPAPQPSTSSNHAVTASNV</sequence>
<dbReference type="GO" id="GO:0016757">
    <property type="term" value="F:glycosyltransferase activity"/>
    <property type="evidence" value="ECO:0007669"/>
    <property type="project" value="UniProtKB-KW"/>
</dbReference>
<dbReference type="EMBL" id="JBHSDU010000015">
    <property type="protein sequence ID" value="MFC4313299.1"/>
    <property type="molecule type" value="Genomic_DNA"/>
</dbReference>
<dbReference type="SUPFAM" id="SSF53756">
    <property type="entry name" value="UDP-Glycosyltransferase/glycogen phosphorylase"/>
    <property type="match status" value="1"/>
</dbReference>
<dbReference type="Pfam" id="PF00534">
    <property type="entry name" value="Glycos_transf_1"/>
    <property type="match status" value="1"/>
</dbReference>
<protein>
    <submittedName>
        <fullName evidence="5">Glycosyltransferase family 4 protein</fullName>
        <ecNumber evidence="5">2.4.-.-</ecNumber>
    </submittedName>
</protein>
<keyword evidence="1 5" id="KW-0328">Glycosyltransferase</keyword>
<accession>A0ABV8T4G2</accession>
<feature type="domain" description="Glycosyltransferase subfamily 4-like N-terminal" evidence="4">
    <location>
        <begin position="47"/>
        <end position="189"/>
    </location>
</feature>
<gene>
    <name evidence="5" type="ORF">ACFPN2_29740</name>
</gene>
<dbReference type="Gene3D" id="3.40.50.2000">
    <property type="entry name" value="Glycogen Phosphorylase B"/>
    <property type="match status" value="2"/>
</dbReference>
<evidence type="ECO:0000256" key="1">
    <source>
        <dbReference type="ARBA" id="ARBA00022676"/>
    </source>
</evidence>
<dbReference type="Pfam" id="PF13439">
    <property type="entry name" value="Glyco_transf_4"/>
    <property type="match status" value="1"/>
</dbReference>